<dbReference type="Gene3D" id="3.30.1740.20">
    <property type="entry name" value="Ribosomal protein S26e"/>
    <property type="match status" value="1"/>
</dbReference>
<evidence type="ECO:0008006" key="7">
    <source>
        <dbReference type="Google" id="ProtNLM"/>
    </source>
</evidence>
<comment type="caution">
    <text evidence="5">The sequence shown here is derived from an EMBL/GenBank/DDBJ whole genome shotgun (WGS) entry which is preliminary data.</text>
</comment>
<dbReference type="InterPro" id="IPR047864">
    <property type="entry name" value="Ribosomal_eS26_CS"/>
</dbReference>
<dbReference type="InterPro" id="IPR038551">
    <property type="entry name" value="Ribosomal_eS26_sf"/>
</dbReference>
<organism evidence="5 6">
    <name type="scientific">Deinandra increscens subsp. villosa</name>
    <dbReference type="NCBI Taxonomy" id="3103831"/>
    <lineage>
        <taxon>Eukaryota</taxon>
        <taxon>Viridiplantae</taxon>
        <taxon>Streptophyta</taxon>
        <taxon>Embryophyta</taxon>
        <taxon>Tracheophyta</taxon>
        <taxon>Spermatophyta</taxon>
        <taxon>Magnoliopsida</taxon>
        <taxon>eudicotyledons</taxon>
        <taxon>Gunneridae</taxon>
        <taxon>Pentapetalae</taxon>
        <taxon>asterids</taxon>
        <taxon>campanulids</taxon>
        <taxon>Asterales</taxon>
        <taxon>Asteraceae</taxon>
        <taxon>Asteroideae</taxon>
        <taxon>Heliantheae alliance</taxon>
        <taxon>Madieae</taxon>
        <taxon>Madiinae</taxon>
        <taxon>Deinandra</taxon>
    </lineage>
</organism>
<evidence type="ECO:0000256" key="1">
    <source>
        <dbReference type="ARBA" id="ARBA00008596"/>
    </source>
</evidence>
<accession>A0AAP0GP00</accession>
<dbReference type="Proteomes" id="UP001408789">
    <property type="component" value="Unassembled WGS sequence"/>
</dbReference>
<proteinExistence type="inferred from homology"/>
<evidence type="ECO:0000256" key="2">
    <source>
        <dbReference type="ARBA" id="ARBA00022980"/>
    </source>
</evidence>
<sequence>MTFKRRNGGRNKHGRGHVKFIRCSNCGKCCPKDKAIKRFNVRNIVEQAAVRDVQEACAFDQYTLPKLYLKLQYCVSCAIHSKVVRVRSRIDRRNREPPKRFARPRDDAPKPGQAPRAGGAGGPPPEDLWKQVFPVGTEWDNIDLIFRYNWNFSNLEDAFEEGGVLHGKKVYLFALTEGQNLCFRDQAVTEVTLIPVVVAVVSPIPPSDKIGIMSLQRSEEILDMKQMKMDWVPYIPLGKRGSSVERLKSQIFILSCVQRRAGLKHLTLDRFKKFEYCLPYIYNPFKEDETEQSTIVDILYPVEPAPVVCDFDWAVQKLEDFTNELISEEALSEDQKDAFKEFVKEKVREGKRANHEERQKRKKAIEELSEEKVAALKSMRFYKFYPVATPDTPDVSRVKASFINRYYGKAHQVF</sequence>
<evidence type="ECO:0000256" key="3">
    <source>
        <dbReference type="ARBA" id="ARBA00023274"/>
    </source>
</evidence>
<dbReference type="GO" id="GO:1900034">
    <property type="term" value="P:regulation of cellular response to heat"/>
    <property type="evidence" value="ECO:0007669"/>
    <property type="project" value="InterPro"/>
</dbReference>
<dbReference type="PROSITE" id="PS00733">
    <property type="entry name" value="RIBOSOMAL_S26E"/>
    <property type="match status" value="1"/>
</dbReference>
<dbReference type="PANTHER" id="PTHR33704">
    <property type="entry name" value="PROTEIN HEAT INTOLERANT 4-RELATED"/>
    <property type="match status" value="1"/>
</dbReference>
<dbReference type="FunFam" id="3.30.1740.20:FF:000002">
    <property type="entry name" value="40S ribosomal protein S26"/>
    <property type="match status" value="1"/>
</dbReference>
<dbReference type="Pfam" id="PF01283">
    <property type="entry name" value="Ribosomal_S26e"/>
    <property type="match status" value="1"/>
</dbReference>
<keyword evidence="6" id="KW-1185">Reference proteome</keyword>
<feature type="compositionally biased region" description="Basic and acidic residues" evidence="4">
    <location>
        <begin position="93"/>
        <end position="109"/>
    </location>
</feature>
<protein>
    <recommendedName>
        <fullName evidence="7">40S ribosomal protein S26</fullName>
    </recommendedName>
</protein>
<keyword evidence="2" id="KW-0689">Ribosomal protein</keyword>
<dbReference type="GO" id="GO:0005840">
    <property type="term" value="C:ribosome"/>
    <property type="evidence" value="ECO:0007669"/>
    <property type="project" value="UniProtKB-KW"/>
</dbReference>
<evidence type="ECO:0000313" key="5">
    <source>
        <dbReference type="EMBL" id="KAK9057523.1"/>
    </source>
</evidence>
<dbReference type="GO" id="GO:1990904">
    <property type="term" value="C:ribonucleoprotein complex"/>
    <property type="evidence" value="ECO:0007669"/>
    <property type="project" value="UniProtKB-KW"/>
</dbReference>
<dbReference type="GO" id="GO:0006412">
    <property type="term" value="P:translation"/>
    <property type="evidence" value="ECO:0007669"/>
    <property type="project" value="InterPro"/>
</dbReference>
<dbReference type="InterPro" id="IPR039313">
    <property type="entry name" value="HIT4"/>
</dbReference>
<keyword evidence="3" id="KW-0687">Ribonucleoprotein</keyword>
<feature type="region of interest" description="Disordered" evidence="4">
    <location>
        <begin position="93"/>
        <end position="125"/>
    </location>
</feature>
<dbReference type="AlphaFoldDB" id="A0AAP0GP00"/>
<dbReference type="GO" id="GO:0003735">
    <property type="term" value="F:structural constituent of ribosome"/>
    <property type="evidence" value="ECO:0007669"/>
    <property type="project" value="InterPro"/>
</dbReference>
<evidence type="ECO:0000313" key="6">
    <source>
        <dbReference type="Proteomes" id="UP001408789"/>
    </source>
</evidence>
<evidence type="ECO:0000256" key="4">
    <source>
        <dbReference type="SAM" id="MobiDB-lite"/>
    </source>
</evidence>
<gene>
    <name evidence="5" type="ORF">SSX86_022359</name>
</gene>
<reference evidence="5 6" key="1">
    <citation type="submission" date="2024-04" db="EMBL/GenBank/DDBJ databases">
        <title>The reference genome of an endangered Asteraceae, Deinandra increscens subsp. villosa, native to the Central Coast of California.</title>
        <authorList>
            <person name="Guilliams M."/>
            <person name="Hasenstab-Lehman K."/>
            <person name="Meyer R."/>
            <person name="Mcevoy S."/>
        </authorList>
    </citation>
    <scope>NUCLEOTIDE SEQUENCE [LARGE SCALE GENOMIC DNA]</scope>
    <source>
        <tissue evidence="5">Leaf</tissue>
    </source>
</reference>
<dbReference type="EMBL" id="JBCNJP010000023">
    <property type="protein sequence ID" value="KAK9057523.1"/>
    <property type="molecule type" value="Genomic_DNA"/>
</dbReference>
<dbReference type="InterPro" id="IPR000892">
    <property type="entry name" value="Ribosomal_eS26"/>
</dbReference>
<dbReference type="GO" id="GO:0003729">
    <property type="term" value="F:mRNA binding"/>
    <property type="evidence" value="ECO:0007669"/>
    <property type="project" value="UniProtKB-ARBA"/>
</dbReference>
<dbReference type="PANTHER" id="PTHR33704:SF1">
    <property type="entry name" value="PROTEIN HEAT INTOLERANT 4-RELATED"/>
    <property type="match status" value="1"/>
</dbReference>
<comment type="similarity">
    <text evidence="1">Belongs to the eukaryotic ribosomal protein eS26 family.</text>
</comment>
<name>A0AAP0GP00_9ASTR</name>